<keyword evidence="7" id="KW-1185">Reference proteome</keyword>
<protein>
    <submittedName>
        <fullName evidence="6">RNA polymerase subunit sigma-70</fullName>
    </submittedName>
</protein>
<dbReference type="GO" id="GO:0003677">
    <property type="term" value="F:DNA binding"/>
    <property type="evidence" value="ECO:0007669"/>
    <property type="project" value="InterPro"/>
</dbReference>
<sequence length="197" mass="22316">MALTDTDRDLINRCLRREAGAWREFVDRFLPLFAHVIHHSAEARSIPLQNSDVEDLCSDVLIAITENDFAVLKRFRGKASLAAYLVVVARRVVVREMIKRRMSEAFGHVRSNHVNSGQGSDVIEPVAPTEVRRIEHQEVIEKILSGLPARDAEVVRKYHMEGSSYQEISRQVGIPLNSIGPILSRALERMRHRVAST</sequence>
<dbReference type="OrthoDB" id="260857at2"/>
<keyword evidence="3" id="KW-0731">Sigma factor</keyword>
<evidence type="ECO:0000313" key="6">
    <source>
        <dbReference type="EMBL" id="ODA28219.1"/>
    </source>
</evidence>
<organism evidence="6 7">
    <name type="scientific">Planctopirus hydrillae</name>
    <dbReference type="NCBI Taxonomy" id="1841610"/>
    <lineage>
        <taxon>Bacteria</taxon>
        <taxon>Pseudomonadati</taxon>
        <taxon>Planctomycetota</taxon>
        <taxon>Planctomycetia</taxon>
        <taxon>Planctomycetales</taxon>
        <taxon>Planctomycetaceae</taxon>
        <taxon>Planctopirus</taxon>
    </lineage>
</organism>
<dbReference type="Pfam" id="PF08281">
    <property type="entry name" value="Sigma70_r4_2"/>
    <property type="match status" value="1"/>
</dbReference>
<dbReference type="InterPro" id="IPR013325">
    <property type="entry name" value="RNA_pol_sigma_r2"/>
</dbReference>
<dbReference type="Gene3D" id="1.10.1740.10">
    <property type="match status" value="1"/>
</dbReference>
<proteinExistence type="inferred from homology"/>
<dbReference type="InterPro" id="IPR039425">
    <property type="entry name" value="RNA_pol_sigma-70-like"/>
</dbReference>
<dbReference type="InterPro" id="IPR013324">
    <property type="entry name" value="RNA_pol_sigma_r3/r4-like"/>
</dbReference>
<dbReference type="PANTHER" id="PTHR43133">
    <property type="entry name" value="RNA POLYMERASE ECF-TYPE SIGMA FACTO"/>
    <property type="match status" value="1"/>
</dbReference>
<comment type="similarity">
    <text evidence="1">Belongs to the sigma-70 factor family. ECF subfamily.</text>
</comment>
<name>A0A1C3E4Y5_9PLAN</name>
<dbReference type="NCBIfam" id="TIGR02937">
    <property type="entry name" value="sigma70-ECF"/>
    <property type="match status" value="1"/>
</dbReference>
<dbReference type="InterPro" id="IPR036388">
    <property type="entry name" value="WH-like_DNA-bd_sf"/>
</dbReference>
<reference evidence="6 7" key="1">
    <citation type="submission" date="2016-05" db="EMBL/GenBank/DDBJ databases">
        <title>Genomic and physiological characterization of Planctopirus sp. isolated from fresh water lake.</title>
        <authorList>
            <person name="Subhash Y."/>
            <person name="Ramana C."/>
        </authorList>
    </citation>
    <scope>NUCLEOTIDE SEQUENCE [LARGE SCALE GENOMIC DNA]</scope>
    <source>
        <strain evidence="6 7">JC280</strain>
    </source>
</reference>
<dbReference type="EMBL" id="LYDR01000154">
    <property type="protein sequence ID" value="ODA28219.1"/>
    <property type="molecule type" value="Genomic_DNA"/>
</dbReference>
<evidence type="ECO:0000259" key="5">
    <source>
        <dbReference type="Pfam" id="PF08281"/>
    </source>
</evidence>
<evidence type="ECO:0000256" key="2">
    <source>
        <dbReference type="ARBA" id="ARBA00023015"/>
    </source>
</evidence>
<accession>A0A1C3E4Y5</accession>
<evidence type="ECO:0000256" key="4">
    <source>
        <dbReference type="ARBA" id="ARBA00023163"/>
    </source>
</evidence>
<dbReference type="RefSeq" id="WP_068852456.1">
    <property type="nucleotide sequence ID" value="NZ_LYDR01000154.1"/>
</dbReference>
<dbReference type="Gene3D" id="1.10.10.10">
    <property type="entry name" value="Winged helix-like DNA-binding domain superfamily/Winged helix DNA-binding domain"/>
    <property type="match status" value="1"/>
</dbReference>
<keyword evidence="2" id="KW-0805">Transcription regulation</keyword>
<dbReference type="SUPFAM" id="SSF88946">
    <property type="entry name" value="Sigma2 domain of RNA polymerase sigma factors"/>
    <property type="match status" value="1"/>
</dbReference>
<dbReference type="GO" id="GO:0006352">
    <property type="term" value="P:DNA-templated transcription initiation"/>
    <property type="evidence" value="ECO:0007669"/>
    <property type="project" value="InterPro"/>
</dbReference>
<dbReference type="GO" id="GO:0016987">
    <property type="term" value="F:sigma factor activity"/>
    <property type="evidence" value="ECO:0007669"/>
    <property type="project" value="UniProtKB-KW"/>
</dbReference>
<evidence type="ECO:0000256" key="3">
    <source>
        <dbReference type="ARBA" id="ARBA00023082"/>
    </source>
</evidence>
<dbReference type="CDD" id="cd06171">
    <property type="entry name" value="Sigma70_r4"/>
    <property type="match status" value="1"/>
</dbReference>
<dbReference type="Proteomes" id="UP000094828">
    <property type="component" value="Unassembled WGS sequence"/>
</dbReference>
<dbReference type="AlphaFoldDB" id="A0A1C3E4Y5"/>
<dbReference type="PANTHER" id="PTHR43133:SF51">
    <property type="entry name" value="RNA POLYMERASE SIGMA FACTOR"/>
    <property type="match status" value="1"/>
</dbReference>
<comment type="caution">
    <text evidence="6">The sequence shown here is derived from an EMBL/GenBank/DDBJ whole genome shotgun (WGS) entry which is preliminary data.</text>
</comment>
<evidence type="ECO:0000256" key="1">
    <source>
        <dbReference type="ARBA" id="ARBA00010641"/>
    </source>
</evidence>
<dbReference type="STRING" id="1841610.A6X21_01020"/>
<evidence type="ECO:0000313" key="7">
    <source>
        <dbReference type="Proteomes" id="UP000094828"/>
    </source>
</evidence>
<keyword evidence="4" id="KW-0804">Transcription</keyword>
<dbReference type="SUPFAM" id="SSF88659">
    <property type="entry name" value="Sigma3 and sigma4 domains of RNA polymerase sigma factors"/>
    <property type="match status" value="1"/>
</dbReference>
<feature type="domain" description="RNA polymerase sigma factor 70 region 4 type 2" evidence="5">
    <location>
        <begin position="139"/>
        <end position="190"/>
    </location>
</feature>
<gene>
    <name evidence="6" type="ORF">A6X21_01020</name>
</gene>
<dbReference type="InterPro" id="IPR013249">
    <property type="entry name" value="RNA_pol_sigma70_r4_t2"/>
</dbReference>
<dbReference type="InterPro" id="IPR014284">
    <property type="entry name" value="RNA_pol_sigma-70_dom"/>
</dbReference>